<comment type="subcellular location">
    <subcellularLocation>
        <location evidence="4">Cytoplasm</location>
    </subcellularLocation>
</comment>
<keyword evidence="2 4" id="KW-0521">NADP</keyword>
<dbReference type="AlphaFoldDB" id="A0A933SEV7"/>
<feature type="binding site" evidence="6">
    <location>
        <begin position="9"/>
        <end position="14"/>
    </location>
    <ligand>
        <name>NADP(+)</name>
        <dbReference type="ChEBI" id="CHEBI:58349"/>
    </ligand>
</feature>
<evidence type="ECO:0000256" key="2">
    <source>
        <dbReference type="ARBA" id="ARBA00022857"/>
    </source>
</evidence>
<keyword evidence="4 7" id="KW-0641">Proline biosynthesis</keyword>
<feature type="binding site" evidence="6">
    <location>
        <position position="58"/>
    </location>
    <ligand>
        <name>NADPH</name>
        <dbReference type="ChEBI" id="CHEBI:57783"/>
    </ligand>
</feature>
<evidence type="ECO:0000256" key="4">
    <source>
        <dbReference type="HAMAP-Rule" id="MF_01925"/>
    </source>
</evidence>
<keyword evidence="4 7" id="KW-0028">Amino-acid biosynthesis</keyword>
<evidence type="ECO:0000256" key="5">
    <source>
        <dbReference type="NCBIfam" id="TIGR00112"/>
    </source>
</evidence>
<protein>
    <recommendedName>
        <fullName evidence="4 5">Pyrroline-5-carboxylate reductase</fullName>
        <shortName evidence="4">P5C reductase</shortName>
        <shortName evidence="4">P5CR</shortName>
        <ecNumber evidence="4 5">1.5.1.2</ecNumber>
    </recommendedName>
    <alternativeName>
        <fullName evidence="4">PCA reductase</fullName>
    </alternativeName>
</protein>
<dbReference type="InterPro" id="IPR008927">
    <property type="entry name" value="6-PGluconate_DH-like_C_sf"/>
</dbReference>
<dbReference type="PIRSF" id="PIRSF000193">
    <property type="entry name" value="Pyrrol-5-carb_rd"/>
    <property type="match status" value="1"/>
</dbReference>
<dbReference type="FunFam" id="1.10.3730.10:FF:000001">
    <property type="entry name" value="Pyrroline-5-carboxylate reductase"/>
    <property type="match status" value="1"/>
</dbReference>
<dbReference type="NCBIfam" id="TIGR00112">
    <property type="entry name" value="proC"/>
    <property type="match status" value="1"/>
</dbReference>
<dbReference type="SUPFAM" id="SSF51735">
    <property type="entry name" value="NAD(P)-binding Rossmann-fold domains"/>
    <property type="match status" value="1"/>
</dbReference>
<dbReference type="PANTHER" id="PTHR11645:SF0">
    <property type="entry name" value="PYRROLINE-5-CARBOXYLATE REDUCTASE 3"/>
    <property type="match status" value="1"/>
</dbReference>
<organism evidence="10 11">
    <name type="scientific">Eiseniibacteriota bacterium</name>
    <dbReference type="NCBI Taxonomy" id="2212470"/>
    <lineage>
        <taxon>Bacteria</taxon>
        <taxon>Candidatus Eiseniibacteriota</taxon>
    </lineage>
</organism>
<dbReference type="InterPro" id="IPR029036">
    <property type="entry name" value="P5CR_dimer"/>
</dbReference>
<dbReference type="Pfam" id="PF03807">
    <property type="entry name" value="F420_oxidored"/>
    <property type="match status" value="1"/>
</dbReference>
<dbReference type="InterPro" id="IPR053790">
    <property type="entry name" value="P5CR-like_CS"/>
</dbReference>
<comment type="catalytic activity">
    <reaction evidence="4 7">
        <text>L-proline + NADP(+) = (S)-1-pyrroline-5-carboxylate + NADPH + 2 H(+)</text>
        <dbReference type="Rhea" id="RHEA:14109"/>
        <dbReference type="ChEBI" id="CHEBI:15378"/>
        <dbReference type="ChEBI" id="CHEBI:17388"/>
        <dbReference type="ChEBI" id="CHEBI:57783"/>
        <dbReference type="ChEBI" id="CHEBI:58349"/>
        <dbReference type="ChEBI" id="CHEBI:60039"/>
        <dbReference type="EC" id="1.5.1.2"/>
    </reaction>
</comment>
<dbReference type="PROSITE" id="PS00521">
    <property type="entry name" value="P5CR"/>
    <property type="match status" value="1"/>
</dbReference>
<dbReference type="HAMAP" id="MF_01925">
    <property type="entry name" value="P5C_reductase"/>
    <property type="match status" value="1"/>
</dbReference>
<evidence type="ECO:0000259" key="9">
    <source>
        <dbReference type="Pfam" id="PF14748"/>
    </source>
</evidence>
<reference evidence="10" key="1">
    <citation type="submission" date="2020-07" db="EMBL/GenBank/DDBJ databases">
        <title>Huge and variable diversity of episymbiotic CPR bacteria and DPANN archaea in groundwater ecosystems.</title>
        <authorList>
            <person name="He C.Y."/>
            <person name="Keren R."/>
            <person name="Whittaker M."/>
            <person name="Farag I.F."/>
            <person name="Doudna J."/>
            <person name="Cate J.H.D."/>
            <person name="Banfield J.F."/>
        </authorList>
    </citation>
    <scope>NUCLEOTIDE SEQUENCE</scope>
    <source>
        <strain evidence="10">NC_groundwater_1813_Pr3_B-0.1um_71_17</strain>
    </source>
</reference>
<comment type="caution">
    <text evidence="10">The sequence shown here is derived from an EMBL/GenBank/DDBJ whole genome shotgun (WGS) entry which is preliminary data.</text>
</comment>
<accession>A0A933SEV7</accession>
<feature type="domain" description="Pyrroline-5-carboxylate reductase dimerisation" evidence="9">
    <location>
        <begin position="163"/>
        <end position="266"/>
    </location>
</feature>
<evidence type="ECO:0000256" key="6">
    <source>
        <dbReference type="PIRSR" id="PIRSR000193-1"/>
    </source>
</evidence>
<keyword evidence="4" id="KW-0963">Cytoplasm</keyword>
<dbReference type="PANTHER" id="PTHR11645">
    <property type="entry name" value="PYRROLINE-5-CARBOXYLATE REDUCTASE"/>
    <property type="match status" value="1"/>
</dbReference>
<evidence type="ECO:0000256" key="1">
    <source>
        <dbReference type="ARBA" id="ARBA00005525"/>
    </source>
</evidence>
<dbReference type="Pfam" id="PF14748">
    <property type="entry name" value="P5CR_dimer"/>
    <property type="match status" value="1"/>
</dbReference>
<comment type="function">
    <text evidence="4">Catalyzes the reduction of 1-pyrroline-5-carboxylate (PCA) to L-proline.</text>
</comment>
<dbReference type="EC" id="1.5.1.2" evidence="4 5"/>
<evidence type="ECO:0000259" key="8">
    <source>
        <dbReference type="Pfam" id="PF03807"/>
    </source>
</evidence>
<dbReference type="GO" id="GO:0055129">
    <property type="term" value="P:L-proline biosynthetic process"/>
    <property type="evidence" value="ECO:0007669"/>
    <property type="project" value="UniProtKB-UniRule"/>
</dbReference>
<proteinExistence type="inferred from homology"/>
<dbReference type="Gene3D" id="1.10.3730.10">
    <property type="entry name" value="ProC C-terminal domain-like"/>
    <property type="match status" value="1"/>
</dbReference>
<dbReference type="InterPro" id="IPR028939">
    <property type="entry name" value="P5C_Rdtase_cat_N"/>
</dbReference>
<evidence type="ECO:0000313" key="10">
    <source>
        <dbReference type="EMBL" id="MBI5170445.1"/>
    </source>
</evidence>
<dbReference type="Proteomes" id="UP000696931">
    <property type="component" value="Unassembled WGS sequence"/>
</dbReference>
<dbReference type="EMBL" id="JACRIW010000093">
    <property type="protein sequence ID" value="MBI5170445.1"/>
    <property type="molecule type" value="Genomic_DNA"/>
</dbReference>
<keyword evidence="3 4" id="KW-0560">Oxidoreductase</keyword>
<evidence type="ECO:0000256" key="7">
    <source>
        <dbReference type="RuleBase" id="RU003903"/>
    </source>
</evidence>
<comment type="catalytic activity">
    <reaction evidence="4">
        <text>L-proline + NAD(+) = (S)-1-pyrroline-5-carboxylate + NADH + 2 H(+)</text>
        <dbReference type="Rhea" id="RHEA:14105"/>
        <dbReference type="ChEBI" id="CHEBI:15378"/>
        <dbReference type="ChEBI" id="CHEBI:17388"/>
        <dbReference type="ChEBI" id="CHEBI:57540"/>
        <dbReference type="ChEBI" id="CHEBI:57945"/>
        <dbReference type="ChEBI" id="CHEBI:60039"/>
        <dbReference type="EC" id="1.5.1.2"/>
    </reaction>
</comment>
<evidence type="ECO:0000313" key="11">
    <source>
        <dbReference type="Proteomes" id="UP000696931"/>
    </source>
</evidence>
<dbReference type="GO" id="GO:0005737">
    <property type="term" value="C:cytoplasm"/>
    <property type="evidence" value="ECO:0007669"/>
    <property type="project" value="UniProtKB-SubCell"/>
</dbReference>
<comment type="pathway">
    <text evidence="4 7">Amino-acid biosynthesis; L-proline biosynthesis; L-proline from L-glutamate 5-semialdehyde: step 1/1.</text>
</comment>
<name>A0A933SEV7_UNCEI</name>
<dbReference type="InterPro" id="IPR000304">
    <property type="entry name" value="Pyrroline-COOH_reductase"/>
</dbReference>
<dbReference type="SUPFAM" id="SSF48179">
    <property type="entry name" value="6-phosphogluconate dehydrogenase C-terminal domain-like"/>
    <property type="match status" value="1"/>
</dbReference>
<gene>
    <name evidence="4 10" type="primary">proC</name>
    <name evidence="10" type="ORF">HZA61_13230</name>
</gene>
<dbReference type="GO" id="GO:0004735">
    <property type="term" value="F:pyrroline-5-carboxylate reductase activity"/>
    <property type="evidence" value="ECO:0007669"/>
    <property type="project" value="UniProtKB-UniRule"/>
</dbReference>
<evidence type="ECO:0000256" key="3">
    <source>
        <dbReference type="ARBA" id="ARBA00023002"/>
    </source>
</evidence>
<dbReference type="InterPro" id="IPR036291">
    <property type="entry name" value="NAD(P)-bd_dom_sf"/>
</dbReference>
<comment type="similarity">
    <text evidence="1 4 7">Belongs to the pyrroline-5-carboxylate reductase family.</text>
</comment>
<dbReference type="Gene3D" id="3.40.50.720">
    <property type="entry name" value="NAD(P)-binding Rossmann-like Domain"/>
    <property type="match status" value="1"/>
</dbReference>
<feature type="domain" description="Pyrroline-5-carboxylate reductase catalytic N-terminal" evidence="8">
    <location>
        <begin position="5"/>
        <end position="99"/>
    </location>
</feature>
<sequence>MARPRIAVLGAGKLGETLIRGLLQAGQVRAADVTVTAGHAARARDVAARLGVKRAASNAEAVHGAALVLVCVKPQQVGRVIEEIAPHVRASQLVVSTTASMSTRFLEARLKGRVPVVRAMPNTPAMIGKGMTALCAGTHAKPSHVAKAKRVFDAVGRTLVVDEAHMDAVTGLSASGPAFLYIVIESLAEAGVKVGLPRAIATELAAQTVYGSGAMVLETGEHPAKLKDEVTTPAGTTIDGILELEDGGLRVTLIKAVVRATQRATQRARELDS</sequence>